<feature type="compositionally biased region" description="Basic and acidic residues" evidence="10">
    <location>
        <begin position="278"/>
        <end position="295"/>
    </location>
</feature>
<dbReference type="SUPFAM" id="SSF57716">
    <property type="entry name" value="Glucocorticoid receptor-like (DNA-binding domain)"/>
    <property type="match status" value="2"/>
</dbReference>
<feature type="region of interest" description="Disordered" evidence="10">
    <location>
        <begin position="664"/>
        <end position="714"/>
    </location>
</feature>
<dbReference type="PROSITE" id="PS00344">
    <property type="entry name" value="GATA_ZN_FINGER_1"/>
    <property type="match status" value="2"/>
</dbReference>
<dbReference type="Proteomes" id="UP000789390">
    <property type="component" value="Unassembled WGS sequence"/>
</dbReference>
<proteinExistence type="predicted"/>
<feature type="compositionally biased region" description="Low complexity" evidence="10">
    <location>
        <begin position="798"/>
        <end position="808"/>
    </location>
</feature>
<dbReference type="Gene3D" id="3.30.50.10">
    <property type="entry name" value="Erythroid Transcription Factor GATA-1, subunit A"/>
    <property type="match status" value="2"/>
</dbReference>
<dbReference type="GO" id="GO:0005634">
    <property type="term" value="C:nucleus"/>
    <property type="evidence" value="ECO:0007669"/>
    <property type="project" value="UniProtKB-SubCell"/>
</dbReference>
<keyword evidence="8" id="KW-0539">Nucleus</keyword>
<evidence type="ECO:0000256" key="3">
    <source>
        <dbReference type="ARBA" id="ARBA00022771"/>
    </source>
</evidence>
<dbReference type="OrthoDB" id="5597699at2759"/>
<dbReference type="InterPro" id="IPR000679">
    <property type="entry name" value="Znf_GATA"/>
</dbReference>
<dbReference type="GO" id="GO:0008270">
    <property type="term" value="F:zinc ion binding"/>
    <property type="evidence" value="ECO:0007669"/>
    <property type="project" value="UniProtKB-KW"/>
</dbReference>
<evidence type="ECO:0000256" key="5">
    <source>
        <dbReference type="ARBA" id="ARBA00023015"/>
    </source>
</evidence>
<evidence type="ECO:0000313" key="13">
    <source>
        <dbReference type="Proteomes" id="UP000789390"/>
    </source>
</evidence>
<feature type="domain" description="GATA-type" evidence="11">
    <location>
        <begin position="623"/>
        <end position="665"/>
    </location>
</feature>
<feature type="region of interest" description="Disordered" evidence="10">
    <location>
        <begin position="266"/>
        <end position="309"/>
    </location>
</feature>
<keyword evidence="13" id="KW-1185">Reference proteome</keyword>
<evidence type="ECO:0000256" key="7">
    <source>
        <dbReference type="ARBA" id="ARBA00023163"/>
    </source>
</evidence>
<dbReference type="SMART" id="SM00401">
    <property type="entry name" value="ZnF_GATA"/>
    <property type="match status" value="2"/>
</dbReference>
<feature type="region of interest" description="Disordered" evidence="10">
    <location>
        <begin position="755"/>
        <end position="808"/>
    </location>
</feature>
<evidence type="ECO:0000259" key="11">
    <source>
        <dbReference type="PROSITE" id="PS50114"/>
    </source>
</evidence>
<feature type="compositionally biased region" description="Basic and acidic residues" evidence="10">
    <location>
        <begin position="21"/>
        <end position="37"/>
    </location>
</feature>
<dbReference type="Pfam" id="PF00320">
    <property type="entry name" value="GATA"/>
    <property type="match status" value="2"/>
</dbReference>
<dbReference type="InterPro" id="IPR039355">
    <property type="entry name" value="Transcription_factor_GATA"/>
</dbReference>
<organism evidence="12 13">
    <name type="scientific">Daphnia galeata</name>
    <dbReference type="NCBI Taxonomy" id="27404"/>
    <lineage>
        <taxon>Eukaryota</taxon>
        <taxon>Metazoa</taxon>
        <taxon>Ecdysozoa</taxon>
        <taxon>Arthropoda</taxon>
        <taxon>Crustacea</taxon>
        <taxon>Branchiopoda</taxon>
        <taxon>Diplostraca</taxon>
        <taxon>Cladocera</taxon>
        <taxon>Anomopoda</taxon>
        <taxon>Daphniidae</taxon>
        <taxon>Daphnia</taxon>
    </lineage>
</organism>
<evidence type="ECO:0000313" key="12">
    <source>
        <dbReference type="EMBL" id="CAH0099712.1"/>
    </source>
</evidence>
<evidence type="ECO:0000256" key="1">
    <source>
        <dbReference type="ARBA" id="ARBA00004123"/>
    </source>
</evidence>
<dbReference type="CDD" id="cd00202">
    <property type="entry name" value="ZnF_GATA"/>
    <property type="match status" value="2"/>
</dbReference>
<protein>
    <recommendedName>
        <fullName evidence="11">GATA-type domain-containing protein</fullName>
    </recommendedName>
</protein>
<keyword evidence="2" id="KW-0479">Metal-binding</keyword>
<keyword evidence="5" id="KW-0805">Transcription regulation</keyword>
<keyword evidence="7" id="KW-0804">Transcription</keyword>
<dbReference type="InterPro" id="IPR013088">
    <property type="entry name" value="Znf_NHR/GATA"/>
</dbReference>
<dbReference type="PRINTS" id="PR00619">
    <property type="entry name" value="GATAZNFINGER"/>
</dbReference>
<dbReference type="GO" id="GO:0045944">
    <property type="term" value="P:positive regulation of transcription by RNA polymerase II"/>
    <property type="evidence" value="ECO:0007669"/>
    <property type="project" value="TreeGrafter"/>
</dbReference>
<reference evidence="12" key="1">
    <citation type="submission" date="2021-11" db="EMBL/GenBank/DDBJ databases">
        <authorList>
            <person name="Schell T."/>
        </authorList>
    </citation>
    <scope>NUCLEOTIDE SEQUENCE</scope>
    <source>
        <strain evidence="12">M5</strain>
    </source>
</reference>
<feature type="compositionally biased region" description="Gly residues" evidence="10">
    <location>
        <begin position="428"/>
        <end position="439"/>
    </location>
</feature>
<feature type="domain" description="GATA-type" evidence="11">
    <location>
        <begin position="710"/>
        <end position="763"/>
    </location>
</feature>
<dbReference type="FunFam" id="3.30.50.10:FF:000032">
    <property type="entry name" value="Transcription factor GATA-3"/>
    <property type="match status" value="1"/>
</dbReference>
<evidence type="ECO:0000256" key="10">
    <source>
        <dbReference type="SAM" id="MobiDB-lite"/>
    </source>
</evidence>
<evidence type="ECO:0000256" key="8">
    <source>
        <dbReference type="ARBA" id="ARBA00023242"/>
    </source>
</evidence>
<feature type="region of interest" description="Disordered" evidence="10">
    <location>
        <begin position="411"/>
        <end position="442"/>
    </location>
</feature>
<keyword evidence="3 9" id="KW-0863">Zinc-finger</keyword>
<name>A0A8J2WHI6_9CRUS</name>
<feature type="compositionally biased region" description="Basic and acidic residues" evidence="10">
    <location>
        <begin position="1"/>
        <end position="13"/>
    </location>
</feature>
<dbReference type="PROSITE" id="PS50114">
    <property type="entry name" value="GATA_ZN_FINGER_2"/>
    <property type="match status" value="2"/>
</dbReference>
<dbReference type="AlphaFoldDB" id="A0A8J2WHI6"/>
<accession>A0A8J2WHI6</accession>
<feature type="compositionally biased region" description="Low complexity" evidence="10">
    <location>
        <begin position="297"/>
        <end position="309"/>
    </location>
</feature>
<dbReference type="GO" id="GO:0045165">
    <property type="term" value="P:cell fate commitment"/>
    <property type="evidence" value="ECO:0007669"/>
    <property type="project" value="TreeGrafter"/>
</dbReference>
<comment type="caution">
    <text evidence="12">The sequence shown here is derived from an EMBL/GenBank/DDBJ whole genome shotgun (WGS) entry which is preliminary data.</text>
</comment>
<dbReference type="GO" id="GO:0000981">
    <property type="term" value="F:DNA-binding transcription factor activity, RNA polymerase II-specific"/>
    <property type="evidence" value="ECO:0007669"/>
    <property type="project" value="TreeGrafter"/>
</dbReference>
<gene>
    <name evidence="12" type="ORF">DGAL_LOCUS1868</name>
</gene>
<evidence type="ECO:0000256" key="2">
    <source>
        <dbReference type="ARBA" id="ARBA00022723"/>
    </source>
</evidence>
<keyword evidence="4" id="KW-0862">Zinc</keyword>
<dbReference type="PANTHER" id="PTHR10071">
    <property type="entry name" value="TRANSCRIPTION FACTOR GATA FAMILY MEMBER"/>
    <property type="match status" value="1"/>
</dbReference>
<keyword evidence="6" id="KW-0238">DNA-binding</keyword>
<comment type="subcellular location">
    <subcellularLocation>
        <location evidence="1">Nucleus</location>
    </subcellularLocation>
</comment>
<dbReference type="EMBL" id="CAKKLH010000024">
    <property type="protein sequence ID" value="CAH0099712.1"/>
    <property type="molecule type" value="Genomic_DNA"/>
</dbReference>
<sequence>MESSDIEGKRQEQEESNTSKPSEENFGKSDDDDKSNETELPTIPPLVPAENAVEPDSTVAEIPVNLKVEDPAGNDNNGAVVEEQQQTSNESHEPAAQPTEQERQRSSPPPLTQHVRTITLTPDYRQLQQHQENNQETAMNEEHQMAEGNNGAATNNATLYVEEGAVDGNNQQETTDNNSYYHHHYTEENGAAQSSVRYREIGDDHKQTSGSVQHTELLDAAAAEAGVPTGYIMMEGEEDDQDDRTSAYIGSRLATFQMTLARQVDLEEGGGGGPSGHHSRDEDGHVSSETADHQQHHQQQQHSNGGHHQQVYSMLTPTRYIMRSDLYNHKGELDDSSYDTNGEVLVTDGTVDNFGSNVIHVHTTSLQPLQTLQSFSYPSSDRHSPSSAAAAAAAAYNTSDGYQYHQIGNHSKLQQQETSHHHYSSLIHGGGSGSSGSSGSGRLVDPSLYSKIEVTPSQYKSNLHGATAQVYSHAIPSSSPNVVFDTATLYSASNPSQGATITYNPSNSSGLSSSSGIVIGSSTHKMDGINIQLPWNSSESGLEYNYGSYGIGGTGSLSLDVSPTELKSMSVGGYSGNYSTVGGQFTSVSPAPGSSWYSPSDGNVHILHTGEILRKVDPDDPAMLEGRECANCSAISTPLWRRDGNNHYLCNACGLYKLTNGANRPPVRQPSSGGNSGNGIGGHQSHQAKRSSVGNAGGGGGSSSSGSGNRRAGLTCSNCQTSTTTLWRRNANGEPVCNACGLYFKLHSVNRPLAMKKEGIQTRKRKPKAGTSSGAPTEKSSNKRSKNSNNTSGGQLILQHPSGSSSVSQLHLQHHAQLNQHYEEMKHELGETDDHEMATISKCKNQSKHLDCPTGQMLGGASAVIHYNPTVITSSSSLSVGSSGAVVLMEPSGLITTVTTNGAEDEDQQHHHHRHHHHQADGVVDEASASNNADHSPIHLPSTAFLNTHISNLPPLEPVMMHGSTLVTRGGSPIGNDGGSNIVIRQFERQVD</sequence>
<dbReference type="GO" id="GO:0000122">
    <property type="term" value="P:negative regulation of transcription by RNA polymerase II"/>
    <property type="evidence" value="ECO:0007669"/>
    <property type="project" value="TreeGrafter"/>
</dbReference>
<evidence type="ECO:0000256" key="6">
    <source>
        <dbReference type="ARBA" id="ARBA00023125"/>
    </source>
</evidence>
<evidence type="ECO:0000256" key="9">
    <source>
        <dbReference type="PROSITE-ProRule" id="PRU00094"/>
    </source>
</evidence>
<feature type="compositionally biased region" description="Low complexity" evidence="10">
    <location>
        <begin position="704"/>
        <end position="713"/>
    </location>
</feature>
<dbReference type="GO" id="GO:0000978">
    <property type="term" value="F:RNA polymerase II cis-regulatory region sequence-specific DNA binding"/>
    <property type="evidence" value="ECO:0007669"/>
    <property type="project" value="TreeGrafter"/>
</dbReference>
<dbReference type="PANTHER" id="PTHR10071:SF281">
    <property type="entry name" value="BOX A-BINDING FACTOR-RELATED"/>
    <property type="match status" value="1"/>
</dbReference>
<feature type="region of interest" description="Disordered" evidence="10">
    <location>
        <begin position="1"/>
        <end position="113"/>
    </location>
</feature>
<evidence type="ECO:0000256" key="4">
    <source>
        <dbReference type="ARBA" id="ARBA00022833"/>
    </source>
</evidence>